<evidence type="ECO:0008006" key="4">
    <source>
        <dbReference type="Google" id="ProtNLM"/>
    </source>
</evidence>
<reference evidence="3" key="1">
    <citation type="submission" date="2023-07" db="EMBL/GenBank/DDBJ databases">
        <title>30 novel species of actinomycetes from the DSMZ collection.</title>
        <authorList>
            <person name="Nouioui I."/>
        </authorList>
    </citation>
    <scope>NUCLEOTIDE SEQUENCE [LARGE SCALE GENOMIC DNA]</scope>
    <source>
        <strain evidence="3">DSM 46792</strain>
    </source>
</reference>
<feature type="transmembrane region" description="Helical" evidence="1">
    <location>
        <begin position="84"/>
        <end position="106"/>
    </location>
</feature>
<name>A0ABU2K6S8_9ACTN</name>
<dbReference type="RefSeq" id="WP_311344729.1">
    <property type="nucleotide sequence ID" value="NZ_JAVREI010000004.1"/>
</dbReference>
<gene>
    <name evidence="2" type="ORF">RM425_08320</name>
</gene>
<accession>A0ABU2K6S8</accession>
<evidence type="ECO:0000313" key="3">
    <source>
        <dbReference type="Proteomes" id="UP001183222"/>
    </source>
</evidence>
<protein>
    <recommendedName>
        <fullName evidence="4">Integral membrane protein</fullName>
    </recommendedName>
</protein>
<evidence type="ECO:0000256" key="1">
    <source>
        <dbReference type="SAM" id="Phobius"/>
    </source>
</evidence>
<sequence length="163" mass="17508">MTIDPMAAAVAGLVAAQLMEAPTYLQRAAGLSLRQDIFAEGGAILRAPRRYRRLTGWVGHATLAMAIVLLYATFFQAVAHDDHLAWWGVLTGAIHGLLGGIVVGAWPDLHPDMPDPVPPPGVFYRHYGRHDVIQFVVGHLWFGLTAGALYAVLHADLPASAAL</sequence>
<feature type="transmembrane region" description="Helical" evidence="1">
    <location>
        <begin position="54"/>
        <end position="72"/>
    </location>
</feature>
<keyword evidence="1" id="KW-0472">Membrane</keyword>
<keyword evidence="1" id="KW-1133">Transmembrane helix</keyword>
<proteinExistence type="predicted"/>
<evidence type="ECO:0000313" key="2">
    <source>
        <dbReference type="EMBL" id="MDT0275906.1"/>
    </source>
</evidence>
<keyword evidence="3" id="KW-1185">Reference proteome</keyword>
<dbReference type="Proteomes" id="UP001183222">
    <property type="component" value="Unassembled WGS sequence"/>
</dbReference>
<dbReference type="EMBL" id="JAVREI010000004">
    <property type="protein sequence ID" value="MDT0275906.1"/>
    <property type="molecule type" value="Genomic_DNA"/>
</dbReference>
<organism evidence="2 3">
    <name type="scientific">Blastococcus goldschmidtiae</name>
    <dbReference type="NCBI Taxonomy" id="3075546"/>
    <lineage>
        <taxon>Bacteria</taxon>
        <taxon>Bacillati</taxon>
        <taxon>Actinomycetota</taxon>
        <taxon>Actinomycetes</taxon>
        <taxon>Geodermatophilales</taxon>
        <taxon>Geodermatophilaceae</taxon>
        <taxon>Blastococcus</taxon>
    </lineage>
</organism>
<comment type="caution">
    <text evidence="2">The sequence shown here is derived from an EMBL/GenBank/DDBJ whole genome shotgun (WGS) entry which is preliminary data.</text>
</comment>
<keyword evidence="1" id="KW-0812">Transmembrane</keyword>
<feature type="transmembrane region" description="Helical" evidence="1">
    <location>
        <begin position="132"/>
        <end position="153"/>
    </location>
</feature>